<dbReference type="EMBL" id="VSWC01000119">
    <property type="protein sequence ID" value="KAA1082800.1"/>
    <property type="molecule type" value="Genomic_DNA"/>
</dbReference>
<proteinExistence type="predicted"/>
<dbReference type="AlphaFoldDB" id="A0A5B0N3U8"/>
<reference evidence="2 3" key="1">
    <citation type="submission" date="2019-05" db="EMBL/GenBank/DDBJ databases">
        <title>Emergence of the Ug99 lineage of the wheat stem rust pathogen through somatic hybridization.</title>
        <authorList>
            <person name="Li F."/>
            <person name="Upadhyaya N.M."/>
            <person name="Sperschneider J."/>
            <person name="Matny O."/>
            <person name="Nguyen-Phuc H."/>
            <person name="Mago R."/>
            <person name="Raley C."/>
            <person name="Miller M.E."/>
            <person name="Silverstein K.A.T."/>
            <person name="Henningsen E."/>
            <person name="Hirsch C.D."/>
            <person name="Visser B."/>
            <person name="Pretorius Z.A."/>
            <person name="Steffenson B.J."/>
            <person name="Schwessinger B."/>
            <person name="Dodds P.N."/>
            <person name="Figueroa M."/>
        </authorList>
    </citation>
    <scope>NUCLEOTIDE SEQUENCE [LARGE SCALE GENOMIC DNA]</scope>
    <source>
        <strain evidence="2">21-0</strain>
    </source>
</reference>
<sequence>MERRPELGPMAEVWVTRPRPCCASPASSTECAVACRVSSLERILMEPGDETETHHTTERPTSTFPEPGSNRPMDELMRAIGFGDFLGLTCLSPSLVYALPRKPANGTTALYKGVLPPGGEVSRHPIAVVRQTWFCKAGFHKDLSRLKESDQRNAFLAPSTIPLLF</sequence>
<keyword evidence="3" id="KW-1185">Reference proteome</keyword>
<organism evidence="2 3">
    <name type="scientific">Puccinia graminis f. sp. tritici</name>
    <dbReference type="NCBI Taxonomy" id="56615"/>
    <lineage>
        <taxon>Eukaryota</taxon>
        <taxon>Fungi</taxon>
        <taxon>Dikarya</taxon>
        <taxon>Basidiomycota</taxon>
        <taxon>Pucciniomycotina</taxon>
        <taxon>Pucciniomycetes</taxon>
        <taxon>Pucciniales</taxon>
        <taxon>Pucciniaceae</taxon>
        <taxon>Puccinia</taxon>
    </lineage>
</organism>
<protein>
    <submittedName>
        <fullName evidence="2">Uncharacterized protein</fullName>
    </submittedName>
</protein>
<gene>
    <name evidence="2" type="ORF">PGT21_014989</name>
</gene>
<evidence type="ECO:0000256" key="1">
    <source>
        <dbReference type="SAM" id="MobiDB-lite"/>
    </source>
</evidence>
<comment type="caution">
    <text evidence="2">The sequence shown here is derived from an EMBL/GenBank/DDBJ whole genome shotgun (WGS) entry which is preliminary data.</text>
</comment>
<dbReference type="Proteomes" id="UP000324748">
    <property type="component" value="Unassembled WGS sequence"/>
</dbReference>
<evidence type="ECO:0000313" key="2">
    <source>
        <dbReference type="EMBL" id="KAA1082800.1"/>
    </source>
</evidence>
<accession>A0A5B0N3U8</accession>
<feature type="region of interest" description="Disordered" evidence="1">
    <location>
        <begin position="46"/>
        <end position="71"/>
    </location>
</feature>
<evidence type="ECO:0000313" key="3">
    <source>
        <dbReference type="Proteomes" id="UP000324748"/>
    </source>
</evidence>
<name>A0A5B0N3U8_PUCGR</name>